<evidence type="ECO:0000259" key="1">
    <source>
        <dbReference type="Pfam" id="PF10593"/>
    </source>
</evidence>
<organism evidence="2 3">
    <name type="scientific">Bacillus mojavensis</name>
    <dbReference type="NCBI Taxonomy" id="72360"/>
    <lineage>
        <taxon>Bacteria</taxon>
        <taxon>Bacillati</taxon>
        <taxon>Bacillota</taxon>
        <taxon>Bacilli</taxon>
        <taxon>Bacillales</taxon>
        <taxon>Bacillaceae</taxon>
        <taxon>Bacillus</taxon>
    </lineage>
</organism>
<dbReference type="Pfam" id="PF10593">
    <property type="entry name" value="Z1"/>
    <property type="match status" value="1"/>
</dbReference>
<accession>A0AAP3CP03</accession>
<name>A0AAP3CP03_BACMO</name>
<comment type="caution">
    <text evidence="2">The sequence shown here is derived from an EMBL/GenBank/DDBJ whole genome shotgun (WGS) entry which is preliminary data.</text>
</comment>
<dbReference type="InterPro" id="IPR018310">
    <property type="entry name" value="Put_endonuclease_Z1-dom"/>
</dbReference>
<evidence type="ECO:0000313" key="3">
    <source>
        <dbReference type="Proteomes" id="UP001075387"/>
    </source>
</evidence>
<dbReference type="AlphaFoldDB" id="A0AAP3CP03"/>
<sequence>MNEKMRENYKETFKTMYHAFQNSGINSPLERAQAIAEDKIKTSYQDVKESDLESLALEMFELYGGYIDIPKSSILKGTGAKNWFDENTLPVYSYFWPRYRRYLEEYKHWERGNVDSIHESTNKILRSIGNPKSTEAFDVRGLVLGYVQSGKTANFTGLINKAFDVGYKLVIVLAGMHNDLRSQTQIRLEEEVVGRIDENTDEKIGVAKIRNDGPLVTTWTTKDKDITVAHAKKRDFLSRNLLVVKKNKSVLESLKEILSQSIMLSTKNEDVPVLIIDDEADQASVDTSNPNKEENPKTINKLIREILELFRKKSYVGYTATPFANLLIRTDAKHDTAGNDLYPKDFVVALPKPKGYCGPAEYFNVTGYLKDNKPLLLRHLNEEDLNLFNSMKKTIDSDKFNKVPKSMREAIFAFLIAIAVRNLRGQNGKHNSMLIHTSRFTDTQGTMTEVIERYYQELCNDILYNSHSSYITELKELYLNDHLLVQQEFDKQLPVYDWKEVFKKIKILVSNVRIMEINGQSGEALEYETYKDVGLNVIVVGGDKLSRGLTLEGLSVSYYYRGTNMYDTLMQMGRWFGFRTGYMDLCRIYTSETISDYFEHMAFVMVELRKEFEYVAKNENVTPEDYAIKMLDHEDMQLTSIAKMRYAKKLINYSGMRQTRIFDTREPIMKKNFDATLSLINEIETPITKLNNKLKMDTQYYISRDVASRRVIDFLKRYETSASVNKVNSKDIASFIERMNSKNKLQKFNVIIVGGTKSTLNSDNVKQAGLKKHPVNLGKIKLETAVIRAVEKEKNSTDKVDIGAIVASNQEFVDLEQPSQTERNKHNAALLVYPLHPGVKSFEKLGYEFNENFVPVGFAFSFPKITEKFTDDEGNVIEKQGKFIVNKTVKRGSKND</sequence>
<evidence type="ECO:0000313" key="2">
    <source>
        <dbReference type="EMBL" id="MCY8508621.1"/>
    </source>
</evidence>
<dbReference type="RefSeq" id="WP_242733494.1">
    <property type="nucleotide sequence ID" value="NZ_JALAQA010000002.1"/>
</dbReference>
<proteinExistence type="predicted"/>
<feature type="domain" description="Putative endonuclease Z1" evidence="1">
    <location>
        <begin position="406"/>
        <end position="634"/>
    </location>
</feature>
<protein>
    <submittedName>
        <fullName evidence="2">Z1 domain-containing protein</fullName>
    </submittedName>
</protein>
<dbReference type="EMBL" id="JALAQA010000002">
    <property type="protein sequence ID" value="MCY8508621.1"/>
    <property type="molecule type" value="Genomic_DNA"/>
</dbReference>
<reference evidence="2" key="1">
    <citation type="submission" date="2022-02" db="EMBL/GenBank/DDBJ databases">
        <title>Crop Bioprotection Bacillus Genome Sequencing.</title>
        <authorList>
            <person name="Dunlap C."/>
        </authorList>
    </citation>
    <scope>NUCLEOTIDE SEQUENCE</scope>
    <source>
        <strain evidence="2">CK3O2B-54A</strain>
    </source>
</reference>
<gene>
    <name evidence="2" type="ORF">MOD07_03500</name>
</gene>
<dbReference type="Proteomes" id="UP001075387">
    <property type="component" value="Unassembled WGS sequence"/>
</dbReference>